<organism evidence="2 3">
    <name type="scientific">Polyporus arcularius HHB13444</name>
    <dbReference type="NCBI Taxonomy" id="1314778"/>
    <lineage>
        <taxon>Eukaryota</taxon>
        <taxon>Fungi</taxon>
        <taxon>Dikarya</taxon>
        <taxon>Basidiomycota</taxon>
        <taxon>Agaricomycotina</taxon>
        <taxon>Agaricomycetes</taxon>
        <taxon>Polyporales</taxon>
        <taxon>Polyporaceae</taxon>
        <taxon>Polyporus</taxon>
    </lineage>
</organism>
<protein>
    <submittedName>
        <fullName evidence="2">Uncharacterized protein</fullName>
    </submittedName>
</protein>
<proteinExistence type="predicted"/>
<feature type="region of interest" description="Disordered" evidence="1">
    <location>
        <begin position="182"/>
        <end position="212"/>
    </location>
</feature>
<evidence type="ECO:0000313" key="3">
    <source>
        <dbReference type="Proteomes" id="UP000308197"/>
    </source>
</evidence>
<feature type="region of interest" description="Disordered" evidence="1">
    <location>
        <begin position="236"/>
        <end position="260"/>
    </location>
</feature>
<accession>A0A5C3PB56</accession>
<name>A0A5C3PB56_9APHY</name>
<keyword evidence="3" id="KW-1185">Reference proteome</keyword>
<evidence type="ECO:0000256" key="1">
    <source>
        <dbReference type="SAM" id="MobiDB-lite"/>
    </source>
</evidence>
<dbReference type="Proteomes" id="UP000308197">
    <property type="component" value="Unassembled WGS sequence"/>
</dbReference>
<sequence>MPYARMRCTVRWVLGARCSERLSKRLHCACRRMHCIRLHDIRLTQRCMHTVRGHQTGKPLEGRNISQTHLELCRLAISMPRTPGASLCTAGCGSGEQGMGKHFRVGGCWDWTMTPDALPSTFDFLERRTSTLVSRVSHLENFARILSQAGAEDLRAHPSFSTHPPNHQRSRLHTHARSVAGLPAPNIQGGPRTRAASVRRPRTTRGRLGHTPPVRCHGGGCCGVSRIRNQILTYIPPTMDNKRGGRRDLRRRPQLADAGP</sequence>
<dbReference type="EMBL" id="ML211212">
    <property type="protein sequence ID" value="TFK86177.1"/>
    <property type="molecule type" value="Genomic_DNA"/>
</dbReference>
<evidence type="ECO:0000313" key="2">
    <source>
        <dbReference type="EMBL" id="TFK86177.1"/>
    </source>
</evidence>
<dbReference type="InParanoid" id="A0A5C3PB56"/>
<dbReference type="AlphaFoldDB" id="A0A5C3PB56"/>
<reference evidence="2 3" key="1">
    <citation type="journal article" date="2019" name="Nat. Ecol. Evol.">
        <title>Megaphylogeny resolves global patterns of mushroom evolution.</title>
        <authorList>
            <person name="Varga T."/>
            <person name="Krizsan K."/>
            <person name="Foldi C."/>
            <person name="Dima B."/>
            <person name="Sanchez-Garcia M."/>
            <person name="Sanchez-Ramirez S."/>
            <person name="Szollosi G.J."/>
            <person name="Szarkandi J.G."/>
            <person name="Papp V."/>
            <person name="Albert L."/>
            <person name="Andreopoulos W."/>
            <person name="Angelini C."/>
            <person name="Antonin V."/>
            <person name="Barry K.W."/>
            <person name="Bougher N.L."/>
            <person name="Buchanan P."/>
            <person name="Buyck B."/>
            <person name="Bense V."/>
            <person name="Catcheside P."/>
            <person name="Chovatia M."/>
            <person name="Cooper J."/>
            <person name="Damon W."/>
            <person name="Desjardin D."/>
            <person name="Finy P."/>
            <person name="Geml J."/>
            <person name="Haridas S."/>
            <person name="Hughes K."/>
            <person name="Justo A."/>
            <person name="Karasinski D."/>
            <person name="Kautmanova I."/>
            <person name="Kiss B."/>
            <person name="Kocsube S."/>
            <person name="Kotiranta H."/>
            <person name="LaButti K.M."/>
            <person name="Lechner B.E."/>
            <person name="Liimatainen K."/>
            <person name="Lipzen A."/>
            <person name="Lukacs Z."/>
            <person name="Mihaltcheva S."/>
            <person name="Morgado L.N."/>
            <person name="Niskanen T."/>
            <person name="Noordeloos M.E."/>
            <person name="Ohm R.A."/>
            <person name="Ortiz-Santana B."/>
            <person name="Ovrebo C."/>
            <person name="Racz N."/>
            <person name="Riley R."/>
            <person name="Savchenko A."/>
            <person name="Shiryaev A."/>
            <person name="Soop K."/>
            <person name="Spirin V."/>
            <person name="Szebenyi C."/>
            <person name="Tomsovsky M."/>
            <person name="Tulloss R.E."/>
            <person name="Uehling J."/>
            <person name="Grigoriev I.V."/>
            <person name="Vagvolgyi C."/>
            <person name="Papp T."/>
            <person name="Martin F.M."/>
            <person name="Miettinen O."/>
            <person name="Hibbett D.S."/>
            <person name="Nagy L.G."/>
        </authorList>
    </citation>
    <scope>NUCLEOTIDE SEQUENCE [LARGE SCALE GENOMIC DNA]</scope>
    <source>
        <strain evidence="2 3">HHB13444</strain>
    </source>
</reference>
<feature type="compositionally biased region" description="Basic residues" evidence="1">
    <location>
        <begin position="197"/>
        <end position="208"/>
    </location>
</feature>
<gene>
    <name evidence="2" type="ORF">K466DRAFT_162078</name>
</gene>